<evidence type="ECO:0000313" key="5">
    <source>
        <dbReference type="Proteomes" id="UP000006727"/>
    </source>
</evidence>
<dbReference type="PANTHER" id="PTHR34967:SF1">
    <property type="entry name" value="OS02G0257200 PROTEIN"/>
    <property type="match status" value="1"/>
</dbReference>
<dbReference type="PANTHER" id="PTHR34967">
    <property type="entry name" value="OS02G0257200 PROTEIN"/>
    <property type="match status" value="1"/>
</dbReference>
<organism evidence="3">
    <name type="scientific">Physcomitrium patens</name>
    <name type="common">Spreading-leaved earth moss</name>
    <name type="synonym">Physcomitrella patens</name>
    <dbReference type="NCBI Taxonomy" id="3218"/>
    <lineage>
        <taxon>Eukaryota</taxon>
        <taxon>Viridiplantae</taxon>
        <taxon>Streptophyta</taxon>
        <taxon>Embryophyta</taxon>
        <taxon>Bryophyta</taxon>
        <taxon>Bryophytina</taxon>
        <taxon>Bryopsida</taxon>
        <taxon>Funariidae</taxon>
        <taxon>Funariales</taxon>
        <taxon>Funariaceae</taxon>
        <taxon>Physcomitrium</taxon>
    </lineage>
</organism>
<evidence type="ECO:0000256" key="1">
    <source>
        <dbReference type="SAM" id="MobiDB-lite"/>
    </source>
</evidence>
<feature type="region of interest" description="Disordered" evidence="1">
    <location>
        <begin position="187"/>
        <end position="222"/>
    </location>
</feature>
<dbReference type="AlphaFoldDB" id="A0A2K1KWW1"/>
<feature type="transmembrane region" description="Helical" evidence="2">
    <location>
        <begin position="93"/>
        <end position="119"/>
    </location>
</feature>
<protein>
    <submittedName>
        <fullName evidence="3 4">Uncharacterized protein</fullName>
    </submittedName>
</protein>
<feature type="transmembrane region" description="Helical" evidence="2">
    <location>
        <begin position="53"/>
        <end position="73"/>
    </location>
</feature>
<accession>A0A2K1KWW1</accession>
<keyword evidence="5" id="KW-1185">Reference proteome</keyword>
<feature type="compositionally biased region" description="Polar residues" evidence="1">
    <location>
        <begin position="188"/>
        <end position="197"/>
    </location>
</feature>
<evidence type="ECO:0000313" key="4">
    <source>
        <dbReference type="EnsemblPlants" id="Pp3c3_31670V3.1"/>
    </source>
</evidence>
<keyword evidence="2" id="KW-1133">Transmembrane helix</keyword>
<dbReference type="Proteomes" id="UP000006727">
    <property type="component" value="Chromosome 3"/>
</dbReference>
<dbReference type="EnsemblPlants" id="Pp3c3_31670V3.1">
    <property type="protein sequence ID" value="Pp3c3_31670V3.1"/>
    <property type="gene ID" value="Pp3c3_31670"/>
</dbReference>
<dbReference type="EMBL" id="ABEU02000003">
    <property type="protein sequence ID" value="PNR58236.1"/>
    <property type="molecule type" value="Genomic_DNA"/>
</dbReference>
<dbReference type="Gramene" id="Pp3c3_31670V3.1">
    <property type="protein sequence ID" value="Pp3c3_31670V3.1"/>
    <property type="gene ID" value="Pp3c3_31670"/>
</dbReference>
<keyword evidence="2" id="KW-0472">Membrane</keyword>
<reference evidence="3 5" key="1">
    <citation type="journal article" date="2008" name="Science">
        <title>The Physcomitrella genome reveals evolutionary insights into the conquest of land by plants.</title>
        <authorList>
            <person name="Rensing S."/>
            <person name="Lang D."/>
            <person name="Zimmer A."/>
            <person name="Terry A."/>
            <person name="Salamov A."/>
            <person name="Shapiro H."/>
            <person name="Nishiyama T."/>
            <person name="Perroud P.-F."/>
            <person name="Lindquist E."/>
            <person name="Kamisugi Y."/>
            <person name="Tanahashi T."/>
            <person name="Sakakibara K."/>
            <person name="Fujita T."/>
            <person name="Oishi K."/>
            <person name="Shin-I T."/>
            <person name="Kuroki Y."/>
            <person name="Toyoda A."/>
            <person name="Suzuki Y."/>
            <person name="Hashimoto A."/>
            <person name="Yamaguchi K."/>
            <person name="Sugano A."/>
            <person name="Kohara Y."/>
            <person name="Fujiyama A."/>
            <person name="Anterola A."/>
            <person name="Aoki S."/>
            <person name="Ashton N."/>
            <person name="Barbazuk W.B."/>
            <person name="Barker E."/>
            <person name="Bennetzen J."/>
            <person name="Bezanilla M."/>
            <person name="Blankenship R."/>
            <person name="Cho S.H."/>
            <person name="Dutcher S."/>
            <person name="Estelle M."/>
            <person name="Fawcett J.A."/>
            <person name="Gundlach H."/>
            <person name="Hanada K."/>
            <person name="Heyl A."/>
            <person name="Hicks K.A."/>
            <person name="Hugh J."/>
            <person name="Lohr M."/>
            <person name="Mayer K."/>
            <person name="Melkozernov A."/>
            <person name="Murata T."/>
            <person name="Nelson D."/>
            <person name="Pils B."/>
            <person name="Prigge M."/>
            <person name="Reiss B."/>
            <person name="Renner T."/>
            <person name="Rombauts S."/>
            <person name="Rushton P."/>
            <person name="Sanderfoot A."/>
            <person name="Schween G."/>
            <person name="Shiu S.-H."/>
            <person name="Stueber K."/>
            <person name="Theodoulou F.L."/>
            <person name="Tu H."/>
            <person name="Van de Peer Y."/>
            <person name="Verrier P.J."/>
            <person name="Waters E."/>
            <person name="Wood A."/>
            <person name="Yang L."/>
            <person name="Cove D."/>
            <person name="Cuming A."/>
            <person name="Hasebe M."/>
            <person name="Lucas S."/>
            <person name="Mishler D.B."/>
            <person name="Reski R."/>
            <person name="Grigoriev I."/>
            <person name="Quatrano R.S."/>
            <person name="Boore J.L."/>
        </authorList>
    </citation>
    <scope>NUCLEOTIDE SEQUENCE [LARGE SCALE GENOMIC DNA]</scope>
    <source>
        <strain evidence="4 5">cv. Gransden 2004</strain>
    </source>
</reference>
<sequence length="222" mass="24683">MVKLTSARQARLYGPLSTRDMVENWNSFLYLVGTILLAAGMLLLLPSFEMRSWSLWIVLVGFAVIVVVNLHDLHAHLAGIDYDFTLLSMDTQWWMFELAVPTVHAMGSILLCIATFLLIRVNAGSYDQSENIAIWLALVASVLLVVAALLNAFRVVFLQQADRVGGHLEILRGGAKERLRSFRANSEPLLSSTNKSQADIESHQAEVQPYRGPVVPSEPLPR</sequence>
<name>A0A2K1KWW1_PHYPA</name>
<proteinExistence type="predicted"/>
<reference evidence="3 5" key="2">
    <citation type="journal article" date="2018" name="Plant J.">
        <title>The Physcomitrella patens chromosome-scale assembly reveals moss genome structure and evolution.</title>
        <authorList>
            <person name="Lang D."/>
            <person name="Ullrich K.K."/>
            <person name="Murat F."/>
            <person name="Fuchs J."/>
            <person name="Jenkins J."/>
            <person name="Haas F.B."/>
            <person name="Piednoel M."/>
            <person name="Gundlach H."/>
            <person name="Van Bel M."/>
            <person name="Meyberg R."/>
            <person name="Vives C."/>
            <person name="Morata J."/>
            <person name="Symeonidi A."/>
            <person name="Hiss M."/>
            <person name="Muchero W."/>
            <person name="Kamisugi Y."/>
            <person name="Saleh O."/>
            <person name="Blanc G."/>
            <person name="Decker E.L."/>
            <person name="van Gessel N."/>
            <person name="Grimwood J."/>
            <person name="Hayes R.D."/>
            <person name="Graham S.W."/>
            <person name="Gunter L.E."/>
            <person name="McDaniel S.F."/>
            <person name="Hoernstein S.N.W."/>
            <person name="Larsson A."/>
            <person name="Li F.W."/>
            <person name="Perroud P.F."/>
            <person name="Phillips J."/>
            <person name="Ranjan P."/>
            <person name="Rokshar D.S."/>
            <person name="Rothfels C.J."/>
            <person name="Schneider L."/>
            <person name="Shu S."/>
            <person name="Stevenson D.W."/>
            <person name="Thummler F."/>
            <person name="Tillich M."/>
            <person name="Villarreal Aguilar J.C."/>
            <person name="Widiez T."/>
            <person name="Wong G.K."/>
            <person name="Wymore A."/>
            <person name="Zhang Y."/>
            <person name="Zimmer A.D."/>
            <person name="Quatrano R.S."/>
            <person name="Mayer K.F.X."/>
            <person name="Goodstein D."/>
            <person name="Casacuberta J.M."/>
            <person name="Vandepoele K."/>
            <person name="Reski R."/>
            <person name="Cuming A.C."/>
            <person name="Tuskan G.A."/>
            <person name="Maumus F."/>
            <person name="Salse J."/>
            <person name="Schmutz J."/>
            <person name="Rensing S.A."/>
        </authorList>
    </citation>
    <scope>NUCLEOTIDE SEQUENCE [LARGE SCALE GENOMIC DNA]</scope>
    <source>
        <strain evidence="4 5">cv. Gransden 2004</strain>
    </source>
</reference>
<feature type="transmembrane region" description="Helical" evidence="2">
    <location>
        <begin position="28"/>
        <end position="46"/>
    </location>
</feature>
<evidence type="ECO:0000313" key="3">
    <source>
        <dbReference type="EMBL" id="PNR58236.1"/>
    </source>
</evidence>
<gene>
    <name evidence="4" type="primary">LOC112279390</name>
    <name evidence="3" type="ORF">PHYPA_005231</name>
</gene>
<keyword evidence="2" id="KW-0812">Transmembrane</keyword>
<dbReference type="PaxDb" id="3218-PP1S55_270V6.1"/>
<reference evidence="4" key="3">
    <citation type="submission" date="2020-12" db="UniProtKB">
        <authorList>
            <consortium name="EnsemblPlants"/>
        </authorList>
    </citation>
    <scope>IDENTIFICATION</scope>
</reference>
<feature type="transmembrane region" description="Helical" evidence="2">
    <location>
        <begin position="131"/>
        <end position="153"/>
    </location>
</feature>
<evidence type="ECO:0000256" key="2">
    <source>
        <dbReference type="SAM" id="Phobius"/>
    </source>
</evidence>